<protein>
    <submittedName>
        <fullName evidence="1">Uncharacterized protein</fullName>
    </submittedName>
</protein>
<proteinExistence type="predicted"/>
<sequence length="402" mass="45950">GGPKINVASPDFIPKKTVVKYIAIPHDDLLRWEKEAKAFKPGTVVYGSGYTLASHAAIHCVLNKVPFITSRVPKIGETLVQTQKRNRNDLKRVQFKRGVQAGMDICKPSDEKGMEKLFYFSLSVLHNWAYLKDSQHADWLLGAASIIFTKLCSALALGEHRHLAISKFGRSQIYEQVMKENTVSLHKLSTVFENFYQKRWGSGYGGLPWAICAWFSYLLWQQVVKMYNRSGTNLTDKEIADIITIINRTTNLAHNNGWWFNKFTSKKDFDFISKNSGLAAFGVADVFFDVHNKIGEVKSVTKKLRKPKAIKAPFYTDKDGKIEWLLIRDSYSKRVDIRLRSESGQEMYKDIKLSKREKIFLERKFVKAHRSRYNGIVLSVKNGKFNVPGGKVRDIRKVFGVA</sequence>
<evidence type="ECO:0000313" key="1">
    <source>
        <dbReference type="EMBL" id="KKM72562.1"/>
    </source>
</evidence>
<reference evidence="1" key="1">
    <citation type="journal article" date="2015" name="Nature">
        <title>Complex archaea that bridge the gap between prokaryotes and eukaryotes.</title>
        <authorList>
            <person name="Spang A."/>
            <person name="Saw J.H."/>
            <person name="Jorgensen S.L."/>
            <person name="Zaremba-Niedzwiedzka K."/>
            <person name="Martijn J."/>
            <person name="Lind A.E."/>
            <person name="van Eijk R."/>
            <person name="Schleper C."/>
            <person name="Guy L."/>
            <person name="Ettema T.J."/>
        </authorList>
    </citation>
    <scope>NUCLEOTIDE SEQUENCE</scope>
</reference>
<dbReference type="AlphaFoldDB" id="A0A0F9MTK1"/>
<feature type="non-terminal residue" evidence="1">
    <location>
        <position position="1"/>
    </location>
</feature>
<accession>A0A0F9MTK1</accession>
<organism evidence="1">
    <name type="scientific">marine sediment metagenome</name>
    <dbReference type="NCBI Taxonomy" id="412755"/>
    <lineage>
        <taxon>unclassified sequences</taxon>
        <taxon>metagenomes</taxon>
        <taxon>ecological metagenomes</taxon>
    </lineage>
</organism>
<dbReference type="EMBL" id="LAZR01009448">
    <property type="protein sequence ID" value="KKM72562.1"/>
    <property type="molecule type" value="Genomic_DNA"/>
</dbReference>
<name>A0A0F9MTK1_9ZZZZ</name>
<comment type="caution">
    <text evidence="1">The sequence shown here is derived from an EMBL/GenBank/DDBJ whole genome shotgun (WGS) entry which is preliminary data.</text>
</comment>
<gene>
    <name evidence="1" type="ORF">LCGC14_1419390</name>
</gene>